<evidence type="ECO:0000256" key="7">
    <source>
        <dbReference type="ARBA" id="ARBA00023128"/>
    </source>
</evidence>
<comment type="subcellular location">
    <subcellularLocation>
        <location evidence="1">Mitochondrion inner membrane</location>
        <topology evidence="1">Single-pass membrane protein</topology>
    </subcellularLocation>
</comment>
<evidence type="ECO:0000256" key="4">
    <source>
        <dbReference type="ARBA" id="ARBA00022692"/>
    </source>
</evidence>
<feature type="compositionally biased region" description="Basic and acidic residues" evidence="9">
    <location>
        <begin position="89"/>
        <end position="112"/>
    </location>
</feature>
<keyword evidence="11" id="KW-1185">Reference proteome</keyword>
<evidence type="ECO:0000256" key="10">
    <source>
        <dbReference type="SAM" id="Phobius"/>
    </source>
</evidence>
<dbReference type="PANTHER" id="PTHR48416:SF1">
    <property type="entry name" value="CYTOCHROME C OXIDASE SUBUNIT 6C"/>
    <property type="match status" value="1"/>
</dbReference>
<evidence type="ECO:0000256" key="1">
    <source>
        <dbReference type="ARBA" id="ARBA00004434"/>
    </source>
</evidence>
<dbReference type="InterPro" id="IPR034884">
    <property type="entry name" value="Cytochrome_c_oxidase_VIc/VIIs"/>
</dbReference>
<dbReference type="GO" id="GO:0005743">
    <property type="term" value="C:mitochondrial inner membrane"/>
    <property type="evidence" value="ECO:0007669"/>
    <property type="project" value="UniProtKB-SubCell"/>
</dbReference>
<keyword evidence="4 10" id="KW-0812">Transmembrane</keyword>
<dbReference type="CTD" id="318868"/>
<evidence type="ECO:0000313" key="11">
    <source>
        <dbReference type="Proteomes" id="UP000504634"/>
    </source>
</evidence>
<dbReference type="SUPFAM" id="SSF81415">
    <property type="entry name" value="Mitochondrial cytochrome c oxidase subunit VIc"/>
    <property type="match status" value="1"/>
</dbReference>
<evidence type="ECO:0000313" key="12">
    <source>
        <dbReference type="RefSeq" id="XP_030377735.1"/>
    </source>
</evidence>
<sequence length="112" mass="12695">MSKEAAKPKKPLPNYKFPMHDTHLKKTLGNVRVACVLALIAPLLLYVFHNGPRKTKYKNFYSTYDPMTSFNRMQKGGYLTSCPGGGGGGDKKKDDKKKDEKKDDKKDDKKKK</sequence>
<keyword evidence="8 10" id="KW-0472">Membrane</keyword>
<dbReference type="Gene3D" id="4.10.93.10">
    <property type="entry name" value="Mitochondrial cytochrome c oxidase subunit VIc/VIIs"/>
    <property type="match status" value="1"/>
</dbReference>
<evidence type="ECO:0000256" key="9">
    <source>
        <dbReference type="SAM" id="MobiDB-lite"/>
    </source>
</evidence>
<reference evidence="12" key="1">
    <citation type="submission" date="2025-08" db="UniProtKB">
        <authorList>
            <consortium name="RefSeq"/>
        </authorList>
    </citation>
    <scope>IDENTIFICATION</scope>
    <source>
        <strain evidence="12">11010-0011.00</strain>
        <tissue evidence="12">Whole body</tissue>
    </source>
</reference>
<evidence type="ECO:0000256" key="2">
    <source>
        <dbReference type="ARBA" id="ARBA00004673"/>
    </source>
</evidence>
<dbReference type="InterPro" id="IPR037169">
    <property type="entry name" value="Cytochrome_c_oxidase_VIc_sf"/>
</dbReference>
<keyword evidence="6 10" id="KW-1133">Transmembrane helix</keyword>
<keyword evidence="7" id="KW-0496">Mitochondrion</keyword>
<proteinExistence type="inferred from homology"/>
<comment type="similarity">
    <text evidence="3">Belongs to the cytochrome c oxidase subunit 6c family.</text>
</comment>
<protein>
    <submittedName>
        <fullName evidence="12">Uncharacterized protein LOC115626491</fullName>
    </submittedName>
</protein>
<dbReference type="GeneID" id="115626491"/>
<evidence type="ECO:0000256" key="5">
    <source>
        <dbReference type="ARBA" id="ARBA00022792"/>
    </source>
</evidence>
<dbReference type="RefSeq" id="XP_030377735.1">
    <property type="nucleotide sequence ID" value="XM_030521875.1"/>
</dbReference>
<name>A0A6J2TQE3_DROLE</name>
<dbReference type="Pfam" id="PF02937">
    <property type="entry name" value="COX6C"/>
    <property type="match status" value="1"/>
</dbReference>
<dbReference type="InterPro" id="IPR051389">
    <property type="entry name" value="Cytochrome_c_oxidase_VIc"/>
</dbReference>
<dbReference type="OrthoDB" id="10051322at2759"/>
<organism evidence="11 12">
    <name type="scientific">Drosophila lebanonensis</name>
    <name type="common">Fruit fly</name>
    <name type="synonym">Scaptodrosophila lebanonensis</name>
    <dbReference type="NCBI Taxonomy" id="7225"/>
    <lineage>
        <taxon>Eukaryota</taxon>
        <taxon>Metazoa</taxon>
        <taxon>Ecdysozoa</taxon>
        <taxon>Arthropoda</taxon>
        <taxon>Hexapoda</taxon>
        <taxon>Insecta</taxon>
        <taxon>Pterygota</taxon>
        <taxon>Neoptera</taxon>
        <taxon>Endopterygota</taxon>
        <taxon>Diptera</taxon>
        <taxon>Brachycera</taxon>
        <taxon>Muscomorpha</taxon>
        <taxon>Ephydroidea</taxon>
        <taxon>Drosophilidae</taxon>
        <taxon>Scaptodrosophila</taxon>
    </lineage>
</organism>
<evidence type="ECO:0000256" key="3">
    <source>
        <dbReference type="ARBA" id="ARBA00007204"/>
    </source>
</evidence>
<keyword evidence="5" id="KW-0999">Mitochondrion inner membrane</keyword>
<accession>A0A6J2TQE3</accession>
<feature type="transmembrane region" description="Helical" evidence="10">
    <location>
        <begin position="29"/>
        <end position="48"/>
    </location>
</feature>
<dbReference type="AlphaFoldDB" id="A0A6J2TQE3"/>
<evidence type="ECO:0000256" key="8">
    <source>
        <dbReference type="ARBA" id="ARBA00023136"/>
    </source>
</evidence>
<comment type="pathway">
    <text evidence="2">Energy metabolism; oxidative phosphorylation.</text>
</comment>
<evidence type="ECO:0000256" key="6">
    <source>
        <dbReference type="ARBA" id="ARBA00022989"/>
    </source>
</evidence>
<dbReference type="Proteomes" id="UP000504634">
    <property type="component" value="Unplaced"/>
</dbReference>
<feature type="region of interest" description="Disordered" evidence="9">
    <location>
        <begin position="78"/>
        <end position="112"/>
    </location>
</feature>
<dbReference type="PANTHER" id="PTHR48416">
    <property type="entry name" value="CYTOCHROME C OXIDASE SUBUNIT 6C"/>
    <property type="match status" value="1"/>
</dbReference>
<gene>
    <name evidence="12" type="primary">LOC115626491</name>
</gene>